<dbReference type="NCBIfam" id="TIGR01469">
    <property type="entry name" value="cobA_cysG_Cterm"/>
    <property type="match status" value="1"/>
</dbReference>
<evidence type="ECO:0000256" key="4">
    <source>
        <dbReference type="ARBA" id="ARBA00022679"/>
    </source>
</evidence>
<dbReference type="CDD" id="cd11642">
    <property type="entry name" value="SUMT"/>
    <property type="match status" value="1"/>
</dbReference>
<dbReference type="InterPro" id="IPR050161">
    <property type="entry name" value="Siro_Cobalamin_biosynth"/>
</dbReference>
<dbReference type="Gene3D" id="3.40.1010.10">
    <property type="entry name" value="Cobalt-precorrin-4 Transmethylase, Domain 1"/>
    <property type="match status" value="1"/>
</dbReference>
<dbReference type="InterPro" id="IPR035996">
    <property type="entry name" value="4pyrrol_Methylase_sf"/>
</dbReference>
<name>A0A8T9QEK8_9BACT</name>
<evidence type="ECO:0000259" key="8">
    <source>
        <dbReference type="Pfam" id="PF00590"/>
    </source>
</evidence>
<evidence type="ECO:0000256" key="1">
    <source>
        <dbReference type="ARBA" id="ARBA00005879"/>
    </source>
</evidence>
<dbReference type="GO" id="GO:0004851">
    <property type="term" value="F:uroporphyrin-III C-methyltransferase activity"/>
    <property type="evidence" value="ECO:0007669"/>
    <property type="project" value="UniProtKB-EC"/>
</dbReference>
<dbReference type="PANTHER" id="PTHR45790">
    <property type="entry name" value="SIROHEME SYNTHASE-RELATED"/>
    <property type="match status" value="1"/>
</dbReference>
<dbReference type="GO" id="GO:0032259">
    <property type="term" value="P:methylation"/>
    <property type="evidence" value="ECO:0007669"/>
    <property type="project" value="UniProtKB-KW"/>
</dbReference>
<keyword evidence="3 9" id="KW-0489">Methyltransferase</keyword>
<dbReference type="Proteomes" id="UP000831796">
    <property type="component" value="Chromosome"/>
</dbReference>
<evidence type="ECO:0000256" key="3">
    <source>
        <dbReference type="ARBA" id="ARBA00022603"/>
    </source>
</evidence>
<dbReference type="PANTHER" id="PTHR45790:SF3">
    <property type="entry name" value="S-ADENOSYL-L-METHIONINE-DEPENDENT UROPORPHYRINOGEN III METHYLTRANSFERASE, CHLOROPLASTIC"/>
    <property type="match status" value="1"/>
</dbReference>
<dbReference type="SUPFAM" id="SSF53790">
    <property type="entry name" value="Tetrapyrrole methylase"/>
    <property type="match status" value="1"/>
</dbReference>
<keyword evidence="4 9" id="KW-0808">Transferase</keyword>
<dbReference type="RefSeq" id="WP_244677612.1">
    <property type="nucleotide sequence ID" value="NZ_CP095046.1"/>
</dbReference>
<evidence type="ECO:0000256" key="6">
    <source>
        <dbReference type="ARBA" id="ARBA00023244"/>
    </source>
</evidence>
<gene>
    <name evidence="9" type="primary">cobA</name>
    <name evidence="9" type="ORF">MUN79_10535</name>
</gene>
<feature type="domain" description="Tetrapyrrole methylase" evidence="8">
    <location>
        <begin position="24"/>
        <end position="230"/>
    </location>
</feature>
<reference evidence="9" key="1">
    <citation type="submission" date="2022-04" db="EMBL/GenBank/DDBJ databases">
        <title>Hymenobacter sp. isolated from the air.</title>
        <authorList>
            <person name="Won M."/>
            <person name="Lee C.-M."/>
            <person name="Woen H.-Y."/>
            <person name="Kwon S.-W."/>
        </authorList>
    </citation>
    <scope>NUCLEOTIDE SEQUENCE</scope>
    <source>
        <strain evidence="9">5116S-3</strain>
    </source>
</reference>
<dbReference type="InterPro" id="IPR014776">
    <property type="entry name" value="4pyrrole_Mease_sub2"/>
</dbReference>
<dbReference type="InterPro" id="IPR014777">
    <property type="entry name" value="4pyrrole_Mease_sub1"/>
</dbReference>
<evidence type="ECO:0000313" key="9">
    <source>
        <dbReference type="EMBL" id="UOQ74270.1"/>
    </source>
</evidence>
<evidence type="ECO:0000256" key="2">
    <source>
        <dbReference type="ARBA" id="ARBA00012162"/>
    </source>
</evidence>
<dbReference type="EMBL" id="CP095046">
    <property type="protein sequence ID" value="UOQ74270.1"/>
    <property type="molecule type" value="Genomic_DNA"/>
</dbReference>
<comment type="pathway">
    <text evidence="7">Porphyrin-containing compound metabolism; siroheme biosynthesis; precorrin-2 from uroporphyrinogen III: step 1/1.</text>
</comment>
<dbReference type="NCBIfam" id="NF004790">
    <property type="entry name" value="PRK06136.1"/>
    <property type="match status" value="1"/>
</dbReference>
<organism evidence="9 10">
    <name type="scientific">Hymenobacter cellulosilyticus</name>
    <dbReference type="NCBI Taxonomy" id="2932248"/>
    <lineage>
        <taxon>Bacteria</taxon>
        <taxon>Pseudomonadati</taxon>
        <taxon>Bacteroidota</taxon>
        <taxon>Cytophagia</taxon>
        <taxon>Cytophagales</taxon>
        <taxon>Hymenobacteraceae</taxon>
        <taxon>Hymenobacter</taxon>
    </lineage>
</organism>
<dbReference type="FunFam" id="3.40.1010.10:FF:000001">
    <property type="entry name" value="Siroheme synthase"/>
    <property type="match status" value="1"/>
</dbReference>
<evidence type="ECO:0000313" key="10">
    <source>
        <dbReference type="Proteomes" id="UP000831796"/>
    </source>
</evidence>
<dbReference type="InterPro" id="IPR006366">
    <property type="entry name" value="CobA/CysG_C"/>
</dbReference>
<dbReference type="AlphaFoldDB" id="A0A8T9QEK8"/>
<keyword evidence="10" id="KW-1185">Reference proteome</keyword>
<accession>A0A8T9QEK8</accession>
<dbReference type="KEGG" id="hcu:MUN79_10535"/>
<dbReference type="GO" id="GO:0019354">
    <property type="term" value="P:siroheme biosynthetic process"/>
    <property type="evidence" value="ECO:0007669"/>
    <property type="project" value="InterPro"/>
</dbReference>
<sequence>MTIIRVRIIHSPNAMSDFPSPLPRLTVLGAGPGDPELFTLKGVRVLGEADVVLYDALANNDLLGYVRPGAQQIFVGKRRGMRSYGQDEINALIVDSARRYGHVVRLKGGDPFVFGRGREEMLYAEQHGLLTDYVPGISSAVAAAGSMGIPVTHRGSSEGFQVITATTSTGELSAAVTEAARSRTTTVILMGLSQLAGIVEIFSRHGHSQTPAAIIQNGTLPTAQLVTGSVVQLLARAAAAGIGAPAIIIIGEVARLAKADAAVPAVFTELLSYAEIA</sequence>
<proteinExistence type="inferred from homology"/>
<dbReference type="EC" id="2.1.1.107" evidence="2"/>
<dbReference type="Gene3D" id="3.30.950.10">
    <property type="entry name" value="Methyltransferase, Cobalt-precorrin-4 Transmethylase, Domain 2"/>
    <property type="match status" value="1"/>
</dbReference>
<dbReference type="InterPro" id="IPR000878">
    <property type="entry name" value="4pyrrol_Mease"/>
</dbReference>
<protein>
    <recommendedName>
        <fullName evidence="2">uroporphyrinogen-III C-methyltransferase</fullName>
        <ecNumber evidence="2">2.1.1.107</ecNumber>
    </recommendedName>
</protein>
<evidence type="ECO:0000256" key="7">
    <source>
        <dbReference type="ARBA" id="ARBA00025705"/>
    </source>
</evidence>
<comment type="similarity">
    <text evidence="1">Belongs to the precorrin methyltransferase family.</text>
</comment>
<evidence type="ECO:0000256" key="5">
    <source>
        <dbReference type="ARBA" id="ARBA00022691"/>
    </source>
</evidence>
<keyword evidence="5" id="KW-0949">S-adenosyl-L-methionine</keyword>
<keyword evidence="6" id="KW-0627">Porphyrin biosynthesis</keyword>
<dbReference type="Pfam" id="PF00590">
    <property type="entry name" value="TP_methylase"/>
    <property type="match status" value="1"/>
</dbReference>